<dbReference type="EMBL" id="CP017829">
    <property type="protein sequence ID" value="APA16183.1"/>
    <property type="molecule type" value="Genomic_DNA"/>
</dbReference>
<organism evidence="1 2">
    <name type="scientific">Sclerotinia sclerotiorum (strain ATCC 18683 / 1980 / Ss-1)</name>
    <name type="common">White mold</name>
    <name type="synonym">Whetzelinia sclerotiorum</name>
    <dbReference type="NCBI Taxonomy" id="665079"/>
    <lineage>
        <taxon>Eukaryota</taxon>
        <taxon>Fungi</taxon>
        <taxon>Dikarya</taxon>
        <taxon>Ascomycota</taxon>
        <taxon>Pezizomycotina</taxon>
        <taxon>Leotiomycetes</taxon>
        <taxon>Helotiales</taxon>
        <taxon>Sclerotiniaceae</taxon>
        <taxon>Sclerotinia</taxon>
    </lineage>
</organism>
<accession>A0A1D9QNH0</accession>
<proteinExistence type="predicted"/>
<evidence type="ECO:0000313" key="2">
    <source>
        <dbReference type="Proteomes" id="UP000177798"/>
    </source>
</evidence>
<gene>
    <name evidence="1" type="ORF">sscle_16g109530</name>
</gene>
<sequence length="272" mass="31327">MVVDSVPKHLETLVRDRDGPYCTMTMSQASGTRPAPQHVESAHVIPPSMLRDIETAEGGHLISVLEAFISTSHVHRLRKLLSDSVEDNAIFLRNIWLLSPIVHKAFRADHIEVRRIDQLNSSDAEASQTEMYRVKGKYPEHPRNLYFGNGLPFSGSQSEAFSISTTNPKDVPLPSDFLFDIHRRFSSALHLFSIEDKINDGWPKPTISILQKLFRFPISIFKRAFHSLWLWIPASVRLRYYRYLWTIGERLCGPEEVQWVQRVPFGLYIKET</sequence>
<protein>
    <submittedName>
        <fullName evidence="1">Uncharacterized protein</fullName>
    </submittedName>
</protein>
<dbReference type="OrthoDB" id="2906425at2759"/>
<dbReference type="Proteomes" id="UP000177798">
    <property type="component" value="Chromosome 16"/>
</dbReference>
<dbReference type="AlphaFoldDB" id="A0A1D9QNH0"/>
<name>A0A1D9QNH0_SCLS1</name>
<evidence type="ECO:0000313" key="1">
    <source>
        <dbReference type="EMBL" id="APA16183.1"/>
    </source>
</evidence>
<reference evidence="2" key="1">
    <citation type="journal article" date="2017" name="Genome Biol. Evol.">
        <title>The complete genome sequence of the phytopathogenic fungus Sclerotinia sclerotiorum reveals insights into the genome architecture of broad host range pathogens.</title>
        <authorList>
            <person name="Derbyshire M."/>
            <person name="Denton-Giles M."/>
            <person name="Hegedus D."/>
            <person name="Seifbarghy S."/>
            <person name="Rollins J."/>
            <person name="van Kan J."/>
            <person name="Seidl M.F."/>
            <person name="Faino L."/>
            <person name="Mbengue M."/>
            <person name="Navaud O."/>
            <person name="Raffaele S."/>
            <person name="Hammond-Kosack K."/>
            <person name="Heard S."/>
            <person name="Oliver R."/>
        </authorList>
    </citation>
    <scope>NUCLEOTIDE SEQUENCE [LARGE SCALE GENOMIC DNA]</scope>
    <source>
        <strain evidence="2">ATCC 18683 / 1980 / Ss-1</strain>
    </source>
</reference>
<dbReference type="VEuPathDB" id="FungiDB:sscle_16g109530"/>